<reference evidence="1 2" key="1">
    <citation type="journal article" date="2013" name="Genome Biol. Evol.">
        <title>Genome evolution and phylogenomic analysis of candidatus kinetoplastibacterium, the betaproteobacterial endosymbionts of strigomonas and angomonas.</title>
        <authorList>
            <person name="Alves J.M."/>
            <person name="Serrano M.G."/>
            <person name="Maia da Silva F."/>
            <person name="Voegtly L.J."/>
            <person name="Matveyev A.V."/>
            <person name="Teixeira M.M."/>
            <person name="Camargo E.P."/>
            <person name="Buck G.A."/>
        </authorList>
    </citation>
    <scope>NUCLEOTIDE SEQUENCE [LARGE SCALE GENOMIC DNA]</scope>
    <source>
        <strain evidence="1 2">TCC079E</strain>
    </source>
</reference>
<keyword evidence="2" id="KW-1185">Reference proteome</keyword>
<dbReference type="OrthoDB" id="9798905at2"/>
<gene>
    <name evidence="1" type="ORF">CDSE_0235</name>
</gene>
<dbReference type="InterPro" id="IPR008869">
    <property type="entry name" value="MlaC/ttg2D"/>
</dbReference>
<dbReference type="RefSeq" id="WP_015396001.1">
    <property type="nucleotide sequence ID" value="NC_020294.1"/>
</dbReference>
<dbReference type="PATRIC" id="fig|1208919.3.peg.28"/>
<dbReference type="STRING" id="1208919.CDSE_0235"/>
<proteinExistence type="predicted"/>
<dbReference type="PANTHER" id="PTHR36573:SF1">
    <property type="entry name" value="INTERMEMBRANE PHOSPHOLIPID TRANSPORT SYSTEM BINDING PROTEIN MLAC"/>
    <property type="match status" value="1"/>
</dbReference>
<organism evidence="1 2">
    <name type="scientific">Candidatus Kinetoplastidibacterium desouzai TCC079E</name>
    <dbReference type="NCBI Taxonomy" id="1208919"/>
    <lineage>
        <taxon>Bacteria</taxon>
        <taxon>Pseudomonadati</taxon>
        <taxon>Pseudomonadota</taxon>
        <taxon>Betaproteobacteria</taxon>
        <taxon>Candidatus Kinetoplastidibacterium</taxon>
    </lineage>
</organism>
<dbReference type="Pfam" id="PF05494">
    <property type="entry name" value="MlaC"/>
    <property type="match status" value="1"/>
</dbReference>
<evidence type="ECO:0000313" key="1">
    <source>
        <dbReference type="EMBL" id="AGF46590.1"/>
    </source>
</evidence>
<dbReference type="EMBL" id="CP003803">
    <property type="protein sequence ID" value="AGF46590.1"/>
    <property type="molecule type" value="Genomic_DNA"/>
</dbReference>
<dbReference type="AlphaFoldDB" id="M1M2Q9"/>
<dbReference type="eggNOG" id="COG2854">
    <property type="taxonomic scope" value="Bacteria"/>
</dbReference>
<evidence type="ECO:0000313" key="2">
    <source>
        <dbReference type="Proteomes" id="UP000011547"/>
    </source>
</evidence>
<protein>
    <submittedName>
        <fullName evidence="1">Putative toluene tolerance protein</fullName>
    </submittedName>
</protein>
<dbReference type="KEGG" id="kde:CDSE_0235"/>
<name>M1M2Q9_9PROT</name>
<dbReference type="Proteomes" id="UP000011547">
    <property type="component" value="Chromosome"/>
</dbReference>
<accession>M1M2Q9</accession>
<dbReference type="Gene3D" id="3.10.450.710">
    <property type="entry name" value="Tgt2/MlaC"/>
    <property type="match status" value="1"/>
</dbReference>
<dbReference type="HOGENOM" id="CLU_094502_3_1_4"/>
<sequence length="207" mass="24383">MNQLFHKLKKVFLTLLYINIIYFPSAYAQNIESPHEFLSKVSENVIRSMKGNLNPNNIDMVKLNEIIELYMTPHVDFEKITRLTTSHHWKKVTQEQKIELIKAFRNKLIKTYTLGLLKISPDSTLLIKPNKNQTNLNNALVNAVIQQPNGQRIQIGYRLYLNDNKWKIYDINIEGIWLIDSYRGQFNQEINKHGIEKLIKNLNNNNY</sequence>
<dbReference type="PANTHER" id="PTHR36573">
    <property type="entry name" value="INTERMEMBRANE PHOSPHOLIPID TRANSPORT SYSTEM BINDING PROTEIN MLAC"/>
    <property type="match status" value="1"/>
</dbReference>
<dbReference type="PIRSF" id="PIRSF004649">
    <property type="entry name" value="MlaC"/>
    <property type="match status" value="1"/>
</dbReference>
<dbReference type="InterPro" id="IPR042245">
    <property type="entry name" value="Tgt2/MlaC_sf"/>
</dbReference>